<accession>A0A183FZN4</accession>
<reference evidence="1 2" key="1">
    <citation type="submission" date="2018-11" db="EMBL/GenBank/DDBJ databases">
        <authorList>
            <consortium name="Pathogen Informatics"/>
        </authorList>
    </citation>
    <scope>NUCLEOTIDE SEQUENCE [LARGE SCALE GENOMIC DNA]</scope>
</reference>
<name>A0A183FZN4_HELPZ</name>
<accession>A0A3P7ZAQ3</accession>
<keyword evidence="2" id="KW-1185">Reference proteome</keyword>
<dbReference type="AlphaFoldDB" id="A0A183FZN4"/>
<protein>
    <submittedName>
        <fullName evidence="3">SCP domain-containing protein</fullName>
    </submittedName>
</protein>
<evidence type="ECO:0000313" key="1">
    <source>
        <dbReference type="EMBL" id="VDO98946.1"/>
    </source>
</evidence>
<sequence length="74" mass="7530">MMTLKTRCDAKNVLRCSPVDDVADVASDVGVAEVGNGPSASVGDASPKYNIGQNTARGAKKYAMPAMGAGTHCT</sequence>
<reference evidence="3" key="2">
    <citation type="submission" date="2019-09" db="UniProtKB">
        <authorList>
            <consortium name="WormBaseParasite"/>
        </authorList>
    </citation>
    <scope>IDENTIFICATION</scope>
</reference>
<dbReference type="Proteomes" id="UP000050761">
    <property type="component" value="Unassembled WGS sequence"/>
</dbReference>
<proteinExistence type="predicted"/>
<evidence type="ECO:0000313" key="2">
    <source>
        <dbReference type="Proteomes" id="UP000050761"/>
    </source>
</evidence>
<gene>
    <name evidence="1" type="ORF">HPBE_LOCUS14232</name>
</gene>
<evidence type="ECO:0000313" key="3">
    <source>
        <dbReference type="WBParaSite" id="HPBE_0001423101-mRNA-1"/>
    </source>
</evidence>
<organism evidence="2 3">
    <name type="scientific">Heligmosomoides polygyrus</name>
    <name type="common">Parasitic roundworm</name>
    <dbReference type="NCBI Taxonomy" id="6339"/>
    <lineage>
        <taxon>Eukaryota</taxon>
        <taxon>Metazoa</taxon>
        <taxon>Ecdysozoa</taxon>
        <taxon>Nematoda</taxon>
        <taxon>Chromadorea</taxon>
        <taxon>Rhabditida</taxon>
        <taxon>Rhabditina</taxon>
        <taxon>Rhabditomorpha</taxon>
        <taxon>Strongyloidea</taxon>
        <taxon>Heligmosomidae</taxon>
        <taxon>Heligmosomoides</taxon>
    </lineage>
</organism>
<dbReference type="WBParaSite" id="HPBE_0001423101-mRNA-1">
    <property type="protein sequence ID" value="HPBE_0001423101-mRNA-1"/>
    <property type="gene ID" value="HPBE_0001423101"/>
</dbReference>
<dbReference type="EMBL" id="UZAH01028264">
    <property type="protein sequence ID" value="VDO98946.1"/>
    <property type="molecule type" value="Genomic_DNA"/>
</dbReference>